<dbReference type="EMBL" id="CAADRP010001136">
    <property type="protein sequence ID" value="VFU36679.1"/>
    <property type="molecule type" value="Genomic_DNA"/>
</dbReference>
<accession>A0A6N2LH30</accession>
<protein>
    <submittedName>
        <fullName evidence="1">Uncharacterized protein</fullName>
    </submittedName>
</protein>
<reference evidence="1" key="1">
    <citation type="submission" date="2019-03" db="EMBL/GenBank/DDBJ databases">
        <authorList>
            <person name="Mank J."/>
            <person name="Almeida P."/>
        </authorList>
    </citation>
    <scope>NUCLEOTIDE SEQUENCE</scope>
    <source>
        <strain evidence="1">78183</strain>
    </source>
</reference>
<gene>
    <name evidence="1" type="ORF">SVIM_LOCUS187190</name>
</gene>
<proteinExistence type="predicted"/>
<name>A0A6N2LH30_SALVM</name>
<evidence type="ECO:0000313" key="1">
    <source>
        <dbReference type="EMBL" id="VFU36679.1"/>
    </source>
</evidence>
<dbReference type="AlphaFoldDB" id="A0A6N2LH30"/>
<sequence>MGLASFYYNTWSAGLSSCKRRHRPLIHEGYQIELRTSQKSFPMSMIMELPTVKPLQQRM</sequence>
<organism evidence="1">
    <name type="scientific">Salix viminalis</name>
    <name type="common">Common osier</name>
    <name type="synonym">Basket willow</name>
    <dbReference type="NCBI Taxonomy" id="40686"/>
    <lineage>
        <taxon>Eukaryota</taxon>
        <taxon>Viridiplantae</taxon>
        <taxon>Streptophyta</taxon>
        <taxon>Embryophyta</taxon>
        <taxon>Tracheophyta</taxon>
        <taxon>Spermatophyta</taxon>
        <taxon>Magnoliopsida</taxon>
        <taxon>eudicotyledons</taxon>
        <taxon>Gunneridae</taxon>
        <taxon>Pentapetalae</taxon>
        <taxon>rosids</taxon>
        <taxon>fabids</taxon>
        <taxon>Malpighiales</taxon>
        <taxon>Salicaceae</taxon>
        <taxon>Saliceae</taxon>
        <taxon>Salix</taxon>
    </lineage>
</organism>